<dbReference type="PANTHER" id="PTHR35041">
    <property type="entry name" value="MEDIATOR OF RNA POLYMERASE II TRANSCRIPTION SUBUNIT 1"/>
    <property type="match status" value="1"/>
</dbReference>
<evidence type="ECO:0000259" key="9">
    <source>
        <dbReference type="Pfam" id="PF10744"/>
    </source>
</evidence>
<feature type="domain" description="Mediator complex subunit Med1" evidence="9">
    <location>
        <begin position="139"/>
        <end position="549"/>
    </location>
</feature>
<evidence type="ECO:0000256" key="1">
    <source>
        <dbReference type="ARBA" id="ARBA00004123"/>
    </source>
</evidence>
<dbReference type="EMBL" id="VNKQ01000002">
    <property type="protein sequence ID" value="KAG0652994.1"/>
    <property type="molecule type" value="Genomic_DNA"/>
</dbReference>
<reference evidence="10" key="1">
    <citation type="submission" date="2019-07" db="EMBL/GenBank/DDBJ databases">
        <title>Hyphodiscus hymeniophilus genome sequencing and assembly.</title>
        <authorList>
            <person name="Kramer G."/>
            <person name="Nodwell J."/>
        </authorList>
    </citation>
    <scope>NUCLEOTIDE SEQUENCE</scope>
    <source>
        <strain evidence="10">ATCC 34498</strain>
    </source>
</reference>
<keyword evidence="11" id="KW-1185">Reference proteome</keyword>
<gene>
    <name evidence="10" type="ORF">D0Z07_0254</name>
</gene>
<comment type="subcellular location">
    <subcellularLocation>
        <location evidence="1 7">Nucleus</location>
    </subcellularLocation>
</comment>
<dbReference type="OrthoDB" id="5310959at2759"/>
<evidence type="ECO:0000256" key="2">
    <source>
        <dbReference type="ARBA" id="ARBA00006210"/>
    </source>
</evidence>
<comment type="similarity">
    <text evidence="2 7">Belongs to the Mediator complex subunit 1 family.</text>
</comment>
<evidence type="ECO:0000256" key="4">
    <source>
        <dbReference type="ARBA" id="ARBA00023159"/>
    </source>
</evidence>
<evidence type="ECO:0000256" key="7">
    <source>
        <dbReference type="RuleBase" id="RU364059"/>
    </source>
</evidence>
<feature type="region of interest" description="Disordered" evidence="8">
    <location>
        <begin position="1"/>
        <end position="77"/>
    </location>
</feature>
<accession>A0A9P7B1A8</accession>
<evidence type="ECO:0000256" key="6">
    <source>
        <dbReference type="ARBA" id="ARBA00023242"/>
    </source>
</evidence>
<comment type="caution">
    <text evidence="10">The sequence shown here is derived from an EMBL/GenBank/DDBJ whole genome shotgun (WGS) entry which is preliminary data.</text>
</comment>
<organism evidence="10 11">
    <name type="scientific">Hyphodiscus hymeniophilus</name>
    <dbReference type="NCBI Taxonomy" id="353542"/>
    <lineage>
        <taxon>Eukaryota</taxon>
        <taxon>Fungi</taxon>
        <taxon>Dikarya</taxon>
        <taxon>Ascomycota</taxon>
        <taxon>Pezizomycotina</taxon>
        <taxon>Leotiomycetes</taxon>
        <taxon>Helotiales</taxon>
        <taxon>Hyphodiscaceae</taxon>
        <taxon>Hyphodiscus</taxon>
    </lineage>
</organism>
<sequence>MATPTAMASKHPFPAVATPPVSTPFSGSHGHPAFSPHGPRSVVPSPQQVRKSPANSNTLYGYPSGSGGGHPTNSSFGAGYDSPSAAMAMGGVQSLDMGLDGVPGMGGMGGLGALGDWGGAMRMRGRGEGMWFGGKARRDTSKGRLSEAGIERLARRVGLECLWEDHMGSRGSTRTLIIAGSALALDIDFSNKFIVKKVALSFPESAETVTRHTEKAGNILLRDLEFKPNESPLTKMLDRFAANLERLATLDRLSVIPGLNCHEAIAGIYESLGRLHKWEVERLKEQEDMSGKGEEFLERTVMCMKSGKPSMHTRDRLGLSLDYWQEKRYVASKAPKEEQKTWSLLVECAPMPPMVYPPLRVSENWISPEIQKENPPAEDIFLAAEGGLVLDWLEPENTSLPSSEPPKVDGMEGIDQASSQKFSDVIFVAKFDPPLVIPGGIAMQIYNSTGTPMDVTQPSTFDGLMFPYGPEDKIDPSEGRMIKREITVPIFSKDGERSNRVHRNTLFIEKVDYGMTLTELPFSHPRQLVEMLPALRQYAFLYTVLSKSFSSSRQSPPKAETKHENKSKKDDFALFMSQPPNSTDLRIDISFSIQPLPRLQVVFPFKNRTANVTFDIKLNGVVEVVSQNVIKEVVDIEGTGDGGNPGLKLQDLGTMLEITEDLGIWVEFVRRRLG</sequence>
<dbReference type="AlphaFoldDB" id="A0A9P7B1A8"/>
<keyword evidence="3 7" id="KW-0805">Transcription regulation</keyword>
<keyword evidence="5 7" id="KW-0804">Transcription</keyword>
<evidence type="ECO:0000256" key="8">
    <source>
        <dbReference type="SAM" id="MobiDB-lite"/>
    </source>
</evidence>
<evidence type="ECO:0000313" key="11">
    <source>
        <dbReference type="Proteomes" id="UP000785200"/>
    </source>
</evidence>
<protein>
    <recommendedName>
        <fullName evidence="7">Mediator of RNA polymerase II transcription subunit 1</fullName>
    </recommendedName>
    <alternativeName>
        <fullName evidence="7">Mediator complex subunit 1</fullName>
    </alternativeName>
</protein>
<dbReference type="InterPro" id="IPR019680">
    <property type="entry name" value="Mediator_Med1"/>
</dbReference>
<dbReference type="GO" id="GO:0045944">
    <property type="term" value="P:positive regulation of transcription by RNA polymerase II"/>
    <property type="evidence" value="ECO:0007669"/>
    <property type="project" value="UniProtKB-ARBA"/>
</dbReference>
<keyword evidence="4 7" id="KW-0010">Activator</keyword>
<feature type="compositionally biased region" description="Polar residues" evidence="8">
    <location>
        <begin position="44"/>
        <end position="59"/>
    </location>
</feature>
<dbReference type="Pfam" id="PF10744">
    <property type="entry name" value="Med1"/>
    <property type="match status" value="1"/>
</dbReference>
<evidence type="ECO:0000256" key="3">
    <source>
        <dbReference type="ARBA" id="ARBA00023015"/>
    </source>
</evidence>
<dbReference type="GO" id="GO:0016592">
    <property type="term" value="C:mediator complex"/>
    <property type="evidence" value="ECO:0007669"/>
    <property type="project" value="InterPro"/>
</dbReference>
<dbReference type="Proteomes" id="UP000785200">
    <property type="component" value="Unassembled WGS sequence"/>
</dbReference>
<keyword evidence="6 7" id="KW-0539">Nucleus</keyword>
<evidence type="ECO:0000256" key="5">
    <source>
        <dbReference type="ARBA" id="ARBA00023163"/>
    </source>
</evidence>
<dbReference type="GO" id="GO:0003712">
    <property type="term" value="F:transcription coregulator activity"/>
    <property type="evidence" value="ECO:0007669"/>
    <property type="project" value="InterPro"/>
</dbReference>
<dbReference type="PANTHER" id="PTHR35041:SF4">
    <property type="entry name" value="MEDIATOR OF RNA POLYMERASE II TRANSCRIPTION SUBUNIT 1"/>
    <property type="match status" value="1"/>
</dbReference>
<comment type="function">
    <text evidence="7">Component of the Mediator complex, a coactivator involved in the regulated transcription of nearly all RNA polymerase II-dependent genes. Mediator functions as a bridge to convey information from gene-specific regulatory proteins to the basal RNA polymerase II transcription machinery. Mediator is recruited to promoters by direct interactions with regulatory proteins and serves as a scaffold for the assembly of a functional preinitiation complex with RNA polymerase II and the general transcription factors.</text>
</comment>
<evidence type="ECO:0000313" key="10">
    <source>
        <dbReference type="EMBL" id="KAG0652994.1"/>
    </source>
</evidence>
<feature type="region of interest" description="Disordered" evidence="8">
    <location>
        <begin position="550"/>
        <end position="571"/>
    </location>
</feature>
<feature type="compositionally biased region" description="Basic and acidic residues" evidence="8">
    <location>
        <begin position="559"/>
        <end position="571"/>
    </location>
</feature>
<proteinExistence type="inferred from homology"/>
<name>A0A9P7B1A8_9HELO</name>